<proteinExistence type="predicted"/>
<organism evidence="1 2">
    <name type="scientific">Romanomermis culicivorax</name>
    <name type="common">Nematode worm</name>
    <dbReference type="NCBI Taxonomy" id="13658"/>
    <lineage>
        <taxon>Eukaryota</taxon>
        <taxon>Metazoa</taxon>
        <taxon>Ecdysozoa</taxon>
        <taxon>Nematoda</taxon>
        <taxon>Enoplea</taxon>
        <taxon>Dorylaimia</taxon>
        <taxon>Mermithida</taxon>
        <taxon>Mermithoidea</taxon>
        <taxon>Mermithidae</taxon>
        <taxon>Romanomermis</taxon>
    </lineage>
</organism>
<protein>
    <submittedName>
        <fullName evidence="2">Uncharacterized protein</fullName>
    </submittedName>
</protein>
<evidence type="ECO:0000313" key="1">
    <source>
        <dbReference type="Proteomes" id="UP000887565"/>
    </source>
</evidence>
<sequence>MLTQRQVNRTYPPQMALFCSKPWMQVHRRQQSKNDEKRKEIDEDEKRKRCNDKLIVIKKLISHASVTLKNRCWVLLENFLGSKKVGCILDEVKTLYDTPDKFHDGQLVKPKNGSPTASIRILNAVHIYKNMR</sequence>
<dbReference type="WBParaSite" id="nRc.2.0.1.t44247-RA">
    <property type="protein sequence ID" value="nRc.2.0.1.t44247-RA"/>
    <property type="gene ID" value="nRc.2.0.1.g44247"/>
</dbReference>
<evidence type="ECO:0000313" key="2">
    <source>
        <dbReference type="WBParaSite" id="nRc.2.0.1.t44247-RA"/>
    </source>
</evidence>
<keyword evidence="1" id="KW-1185">Reference proteome</keyword>
<dbReference type="Proteomes" id="UP000887565">
    <property type="component" value="Unplaced"/>
</dbReference>
<accession>A0A915KZI9</accession>
<reference evidence="2" key="1">
    <citation type="submission" date="2022-11" db="UniProtKB">
        <authorList>
            <consortium name="WormBaseParasite"/>
        </authorList>
    </citation>
    <scope>IDENTIFICATION</scope>
</reference>
<name>A0A915KZI9_ROMCU</name>
<dbReference type="AlphaFoldDB" id="A0A915KZI9"/>